<name>A0A1D4NQB6_9STAP</name>
<feature type="transmembrane region" description="Helical" evidence="1">
    <location>
        <begin position="12"/>
        <end position="30"/>
    </location>
</feature>
<organism evidence="2 5">
    <name type="scientific">Staphylococcus caeli</name>
    <dbReference type="NCBI Taxonomy" id="2201815"/>
    <lineage>
        <taxon>Bacteria</taxon>
        <taxon>Bacillati</taxon>
        <taxon>Bacillota</taxon>
        <taxon>Bacilli</taxon>
        <taxon>Bacillales</taxon>
        <taxon>Staphylococcaceae</taxon>
        <taxon>Staphylococcus</taxon>
    </lineage>
</organism>
<evidence type="ECO:0000313" key="2">
    <source>
        <dbReference type="EMBL" id="SCS22759.1"/>
    </source>
</evidence>
<dbReference type="AlphaFoldDB" id="A0A1D4NQB6"/>
<gene>
    <name evidence="2" type="ORF">SAMEA2297795_00026</name>
    <name evidence="3" type="ORF">SAMEA2297796_01806</name>
</gene>
<evidence type="ECO:0000313" key="4">
    <source>
        <dbReference type="Proteomes" id="UP000095412"/>
    </source>
</evidence>
<evidence type="ECO:0000313" key="5">
    <source>
        <dbReference type="Proteomes" id="UP000095768"/>
    </source>
</evidence>
<reference evidence="2 5" key="2">
    <citation type="submission" date="2016-09" db="EMBL/GenBank/DDBJ databases">
        <authorList>
            <consortium name="Pathogen Informatics"/>
        </authorList>
    </citation>
    <scope>NUCLEOTIDE SEQUENCE [LARGE SCALE GENOMIC DNA]</scope>
    <source>
        <strain evidence="2 5">82B</strain>
    </source>
</reference>
<protein>
    <submittedName>
        <fullName evidence="2">Uncharacterized protein</fullName>
    </submittedName>
</protein>
<sequence length="66" mass="7806">MLKKLFINPSAYISPFVMFLFMLYLSLITLHSIQLVLELKTLTNIESYYDSQISHIMKKDDGYEKK</sequence>
<reference evidence="3 4" key="1">
    <citation type="submission" date="2016-09" db="EMBL/GenBank/DDBJ databases">
        <authorList>
            <consortium name="Pathogen Informatics"/>
            <person name="Sun Q."/>
            <person name="Inoue M."/>
        </authorList>
    </citation>
    <scope>NUCLEOTIDE SEQUENCE [LARGE SCALE GENOMIC DNA]</scope>
    <source>
        <strain evidence="3 4">82C</strain>
    </source>
</reference>
<dbReference type="Proteomes" id="UP000095768">
    <property type="component" value="Unassembled WGS sequence"/>
</dbReference>
<keyword evidence="1" id="KW-1133">Transmembrane helix</keyword>
<accession>A0A1D4NQB6</accession>
<dbReference type="EMBL" id="FMPG01000001">
    <property type="protein sequence ID" value="SCS22759.1"/>
    <property type="molecule type" value="Genomic_DNA"/>
</dbReference>
<proteinExistence type="predicted"/>
<dbReference type="Proteomes" id="UP000095412">
    <property type="component" value="Unassembled WGS sequence"/>
</dbReference>
<keyword evidence="4" id="KW-1185">Reference proteome</keyword>
<evidence type="ECO:0000313" key="3">
    <source>
        <dbReference type="EMBL" id="SCT12942.1"/>
    </source>
</evidence>
<keyword evidence="1" id="KW-0472">Membrane</keyword>
<keyword evidence="1" id="KW-0812">Transmembrane</keyword>
<dbReference type="EMBL" id="FMPI01000013">
    <property type="protein sequence ID" value="SCT12942.1"/>
    <property type="molecule type" value="Genomic_DNA"/>
</dbReference>
<evidence type="ECO:0000256" key="1">
    <source>
        <dbReference type="SAM" id="Phobius"/>
    </source>
</evidence>